<comment type="caution">
    <text evidence="6">The sequence shown here is derived from an EMBL/GenBank/DDBJ whole genome shotgun (WGS) entry which is preliminary data.</text>
</comment>
<dbReference type="InterPro" id="IPR052032">
    <property type="entry name" value="ATP-dep_AA_Ligase"/>
</dbReference>
<evidence type="ECO:0000259" key="5">
    <source>
        <dbReference type="PROSITE" id="PS50975"/>
    </source>
</evidence>
<evidence type="ECO:0000313" key="7">
    <source>
        <dbReference type="Proteomes" id="UP000289792"/>
    </source>
</evidence>
<protein>
    <submittedName>
        <fullName evidence="6">ATPase</fullName>
    </submittedName>
</protein>
<name>A0A4Q0XGZ5_9FLAO</name>
<dbReference type="GO" id="GO:0005524">
    <property type="term" value="F:ATP binding"/>
    <property type="evidence" value="ECO:0007669"/>
    <property type="project" value="UniProtKB-UniRule"/>
</dbReference>
<dbReference type="RefSeq" id="WP_129016925.1">
    <property type="nucleotide sequence ID" value="NZ_SDDZ01000004.1"/>
</dbReference>
<evidence type="ECO:0000256" key="4">
    <source>
        <dbReference type="PROSITE-ProRule" id="PRU00409"/>
    </source>
</evidence>
<accession>A0A4Q0XGZ5</accession>
<dbReference type="PROSITE" id="PS50975">
    <property type="entry name" value="ATP_GRASP"/>
    <property type="match status" value="1"/>
</dbReference>
<gene>
    <name evidence="6" type="ORF">ESZ48_08530</name>
</gene>
<keyword evidence="3 4" id="KW-0067">ATP-binding</keyword>
<dbReference type="Gene3D" id="3.40.50.20">
    <property type="match status" value="1"/>
</dbReference>
<dbReference type="Gene3D" id="3.30.470.20">
    <property type="entry name" value="ATP-grasp fold, B domain"/>
    <property type="match status" value="1"/>
</dbReference>
<dbReference type="OrthoDB" id="1195727at2"/>
<dbReference type="GO" id="GO:0046872">
    <property type="term" value="F:metal ion binding"/>
    <property type="evidence" value="ECO:0007669"/>
    <property type="project" value="InterPro"/>
</dbReference>
<organism evidence="6 7">
    <name type="scientific">Gelidibacter gilvus</name>
    <dbReference type="NCBI Taxonomy" id="59602"/>
    <lineage>
        <taxon>Bacteria</taxon>
        <taxon>Pseudomonadati</taxon>
        <taxon>Bacteroidota</taxon>
        <taxon>Flavobacteriia</taxon>
        <taxon>Flavobacteriales</taxon>
        <taxon>Flavobacteriaceae</taxon>
        <taxon>Gelidibacter</taxon>
    </lineage>
</organism>
<dbReference type="InterPro" id="IPR013815">
    <property type="entry name" value="ATP_grasp_subdomain_1"/>
</dbReference>
<feature type="domain" description="ATP-grasp" evidence="5">
    <location>
        <begin position="118"/>
        <end position="312"/>
    </location>
</feature>
<keyword evidence="7" id="KW-1185">Reference proteome</keyword>
<dbReference type="PANTHER" id="PTHR43585">
    <property type="entry name" value="FUMIPYRROLE BIOSYNTHESIS PROTEIN C"/>
    <property type="match status" value="1"/>
</dbReference>
<keyword evidence="2 4" id="KW-0547">Nucleotide-binding</keyword>
<dbReference type="SUPFAM" id="SSF56059">
    <property type="entry name" value="Glutathione synthetase ATP-binding domain-like"/>
    <property type="match status" value="1"/>
</dbReference>
<reference evidence="6 7" key="1">
    <citation type="submission" date="2019-01" db="EMBL/GenBank/DDBJ databases">
        <title>Genome sequence of the Antarctic species Gelidibacter gilvus ACAM 158(T).</title>
        <authorList>
            <person name="Bowman J.P."/>
        </authorList>
    </citation>
    <scope>NUCLEOTIDE SEQUENCE [LARGE SCALE GENOMIC DNA]</scope>
    <source>
        <strain evidence="6 7">IC158</strain>
    </source>
</reference>
<dbReference type="Gene3D" id="3.30.1490.20">
    <property type="entry name" value="ATP-grasp fold, A domain"/>
    <property type="match status" value="1"/>
</dbReference>
<dbReference type="Proteomes" id="UP000289792">
    <property type="component" value="Unassembled WGS sequence"/>
</dbReference>
<dbReference type="PANTHER" id="PTHR43585:SF2">
    <property type="entry name" value="ATP-GRASP ENZYME FSQD"/>
    <property type="match status" value="1"/>
</dbReference>
<sequence length="400" mass="45562">MSNKRPLNFLCVTTYHKGADFIKSCKAEGNNVYLLTKKKLEHEVWPWEAIDDVFYVENWNQSDVTKGIAYKFRTIKFDRFVALDDFDVEKVALLREHFRMPGMGRTTSHYFRDKLAMRAKALVEGINVPEFTALFHDADINAYVDRIDPPWLLKPRLEASATGIRKVNSKEELWQIIDVLKDERDNYLVEKFAPGDVYHVDSLVVDSKVIFSRASKYLDTPFEVAHGGGVFRSATCKIGSKIEKALTQMNIDVMTAFGMQFGASHTEFIASKETGELFFLETSSRVGGANLAEMVEFASGINLWGEWARIESATLRKETYTLPEVKNQHAGIVVSLSKFEHPDTSSFNDTEIVWRMDKKWHIGMIVVSDSSERVMELLDSYTQRIATDFHASIPAPDKSL</sequence>
<evidence type="ECO:0000256" key="3">
    <source>
        <dbReference type="ARBA" id="ARBA00022840"/>
    </source>
</evidence>
<evidence type="ECO:0000256" key="1">
    <source>
        <dbReference type="ARBA" id="ARBA00022598"/>
    </source>
</evidence>
<evidence type="ECO:0000256" key="2">
    <source>
        <dbReference type="ARBA" id="ARBA00022741"/>
    </source>
</evidence>
<keyword evidence="1" id="KW-0436">Ligase</keyword>
<evidence type="ECO:0000313" key="6">
    <source>
        <dbReference type="EMBL" id="RXJ50029.1"/>
    </source>
</evidence>
<proteinExistence type="predicted"/>
<dbReference type="GO" id="GO:0016874">
    <property type="term" value="F:ligase activity"/>
    <property type="evidence" value="ECO:0007669"/>
    <property type="project" value="UniProtKB-KW"/>
</dbReference>
<dbReference type="InterPro" id="IPR011761">
    <property type="entry name" value="ATP-grasp"/>
</dbReference>
<dbReference type="AlphaFoldDB" id="A0A4Q0XGZ5"/>
<dbReference type="EMBL" id="SDDZ01000004">
    <property type="protein sequence ID" value="RXJ50029.1"/>
    <property type="molecule type" value="Genomic_DNA"/>
</dbReference>